<dbReference type="EMBL" id="FUZF01000007">
    <property type="protein sequence ID" value="SKB71149.1"/>
    <property type="molecule type" value="Genomic_DNA"/>
</dbReference>
<evidence type="ECO:0000256" key="4">
    <source>
        <dbReference type="ARBA" id="ARBA00022840"/>
    </source>
</evidence>
<dbReference type="PANTHER" id="PTHR42921">
    <property type="entry name" value="ACETOACETYL-COA SYNTHETASE"/>
    <property type="match status" value="1"/>
</dbReference>
<reference evidence="7" key="1">
    <citation type="submission" date="2017-02" db="EMBL/GenBank/DDBJ databases">
        <authorList>
            <person name="Varghese N."/>
            <person name="Submissions S."/>
        </authorList>
    </citation>
    <scope>NUCLEOTIDE SEQUENCE [LARGE SCALE GENOMIC DNA]</scope>
    <source>
        <strain evidence="7">DSM 24091</strain>
    </source>
</reference>
<dbReference type="STRING" id="1513896.SAMN05660841_01972"/>
<dbReference type="GO" id="GO:0030729">
    <property type="term" value="F:acetoacetate-CoA ligase activity"/>
    <property type="evidence" value="ECO:0007669"/>
    <property type="project" value="InterPro"/>
</dbReference>
<dbReference type="InterPro" id="IPR042099">
    <property type="entry name" value="ANL_N_sf"/>
</dbReference>
<dbReference type="Gene3D" id="3.40.50.12780">
    <property type="entry name" value="N-terminal domain of ligase-like"/>
    <property type="match status" value="1"/>
</dbReference>
<dbReference type="InterPro" id="IPR000873">
    <property type="entry name" value="AMP-dep_synth/lig_dom"/>
</dbReference>
<dbReference type="NCBIfam" id="TIGR01217">
    <property type="entry name" value="ac_ac_CoA_syn"/>
    <property type="match status" value="1"/>
</dbReference>
<comment type="similarity">
    <text evidence="1">Belongs to the ATP-dependent AMP-binding enzyme family.</text>
</comment>
<evidence type="ECO:0000256" key="3">
    <source>
        <dbReference type="ARBA" id="ARBA00022741"/>
    </source>
</evidence>
<evidence type="ECO:0000256" key="1">
    <source>
        <dbReference type="ARBA" id="ARBA00006432"/>
    </source>
</evidence>
<sequence length="636" mass="71880">MSKALWTPSSEYIQKSGLFNYQQFLESEKGRIFSSYHDLHQWSIDNLDEFWTSLLSYFDISYSGTYSQGVTLNSKSTDFIDTQWFEGIELSYAEHIFKQTTTERPALKFASESIGYEEVSWKELAEMVSRIQQFLIEKGVEKGDRVAAVLNNTTESIAIFLAVNSLGAIWSCCSPDFGDVSISERFTQIKPKVLFIETSYQYNERIFSKLDTLERLKADLVDLSAIVQVYEDDWKKIIFGYVPKNLTFVRVPFSHPIWILYSSGTTGKPKAITHSTGGNLLEHFKALVLHQNVLDGENFLWYTTTGWMMWNYALSSLLCGATLCLFDGIINHNKHLTFWTFLKRAKVDHLGAGAVYFSSLEGLEIKDYAPKVIGSTGSPLPVATFEDLQHKFPEVHIVSLSGGTDVCSAFLSGCPTLPVYAGMLQCRTLGSDIVAYNDEGIAVYDQVGELVIRKPMPSMPIYFWNDEQNIKYHDSYFANFSSVWSHGDWIKINEEGIVIYGRSDATLNRGGVRIGTAEIYNAVNSLADIEDSLVVCVDYENGTSSMLLFVRLENTASFTEELKDNIKRTLRGQYSPRHVPDFIYSVSDIPYTLSGKKLELPIKKIFSGTDVNKAVSTDIMRNPESLKDYVSIYKSI</sequence>
<dbReference type="PANTHER" id="PTHR42921:SF1">
    <property type="entry name" value="ACETOACETYL-COA SYNTHETASE"/>
    <property type="match status" value="1"/>
</dbReference>
<keyword evidence="7" id="KW-1185">Reference proteome</keyword>
<dbReference type="Pfam" id="PF00501">
    <property type="entry name" value="AMP-binding"/>
    <property type="match status" value="1"/>
</dbReference>
<dbReference type="GO" id="GO:0005524">
    <property type="term" value="F:ATP binding"/>
    <property type="evidence" value="ECO:0007669"/>
    <property type="project" value="UniProtKB-KW"/>
</dbReference>
<dbReference type="NCBIfam" id="NF002937">
    <property type="entry name" value="PRK03584.1"/>
    <property type="match status" value="1"/>
</dbReference>
<protein>
    <submittedName>
        <fullName evidence="6">Acetoacetyl-CoA synthetase</fullName>
    </submittedName>
</protein>
<dbReference type="InterPro" id="IPR005914">
    <property type="entry name" value="Acac_CoA_synth"/>
</dbReference>
<evidence type="ECO:0000313" key="6">
    <source>
        <dbReference type="EMBL" id="SKB71149.1"/>
    </source>
</evidence>
<dbReference type="Proteomes" id="UP000190150">
    <property type="component" value="Unassembled WGS sequence"/>
</dbReference>
<dbReference type="InterPro" id="IPR045851">
    <property type="entry name" value="AMP-bd_C_sf"/>
</dbReference>
<keyword evidence="4" id="KW-0067">ATP-binding</keyword>
<organism evidence="6 7">
    <name type="scientific">Sphingobacterium nematocida</name>
    <dbReference type="NCBI Taxonomy" id="1513896"/>
    <lineage>
        <taxon>Bacteria</taxon>
        <taxon>Pseudomonadati</taxon>
        <taxon>Bacteroidota</taxon>
        <taxon>Sphingobacteriia</taxon>
        <taxon>Sphingobacteriales</taxon>
        <taxon>Sphingobacteriaceae</taxon>
        <taxon>Sphingobacterium</taxon>
    </lineage>
</organism>
<gene>
    <name evidence="6" type="ORF">SAMN05660841_01972</name>
</gene>
<keyword evidence="2" id="KW-0436">Ligase</keyword>
<accession>A0A1T5DHI0</accession>
<feature type="domain" description="AMP-dependent synthetase/ligase" evidence="5">
    <location>
        <begin position="100"/>
        <end position="456"/>
    </location>
</feature>
<dbReference type="PROSITE" id="PS00455">
    <property type="entry name" value="AMP_BINDING"/>
    <property type="match status" value="1"/>
</dbReference>
<evidence type="ECO:0000256" key="2">
    <source>
        <dbReference type="ARBA" id="ARBA00022598"/>
    </source>
</evidence>
<dbReference type="AlphaFoldDB" id="A0A1T5DHI0"/>
<evidence type="ECO:0000259" key="5">
    <source>
        <dbReference type="Pfam" id="PF00501"/>
    </source>
</evidence>
<dbReference type="InterPro" id="IPR020845">
    <property type="entry name" value="AMP-binding_CS"/>
</dbReference>
<dbReference type="GO" id="GO:0006629">
    <property type="term" value="P:lipid metabolic process"/>
    <property type="evidence" value="ECO:0007669"/>
    <property type="project" value="InterPro"/>
</dbReference>
<dbReference type="SUPFAM" id="SSF56801">
    <property type="entry name" value="Acetyl-CoA synthetase-like"/>
    <property type="match status" value="1"/>
</dbReference>
<proteinExistence type="inferred from homology"/>
<dbReference type="Gene3D" id="3.30.300.30">
    <property type="match status" value="1"/>
</dbReference>
<dbReference type="OrthoDB" id="9778383at2"/>
<keyword evidence="3" id="KW-0547">Nucleotide-binding</keyword>
<evidence type="ECO:0000313" key="7">
    <source>
        <dbReference type="Proteomes" id="UP000190150"/>
    </source>
</evidence>
<dbReference type="RefSeq" id="WP_079642913.1">
    <property type="nucleotide sequence ID" value="NZ_FUZF01000007.1"/>
</dbReference>
<name>A0A1T5DHI0_9SPHI</name>